<dbReference type="GO" id="GO:0000428">
    <property type="term" value="C:DNA-directed RNA polymerase complex"/>
    <property type="evidence" value="ECO:0007669"/>
    <property type="project" value="UniProtKB-KW"/>
</dbReference>
<feature type="domain" description="RNA polymerase Rpb2" evidence="6">
    <location>
        <begin position="8"/>
        <end position="185"/>
    </location>
</feature>
<comment type="caution">
    <text evidence="8">The sequence shown here is derived from an EMBL/GenBank/DDBJ whole genome shotgun (WGS) entry which is preliminary data.</text>
</comment>
<dbReference type="Pfam" id="PF04561">
    <property type="entry name" value="RNA_pol_Rpb2_2"/>
    <property type="match status" value="1"/>
</dbReference>
<dbReference type="InterPro" id="IPR007645">
    <property type="entry name" value="RNA_pol_Rpb2_3"/>
</dbReference>
<organism evidence="8">
    <name type="scientific">marine sediment metagenome</name>
    <dbReference type="NCBI Taxonomy" id="412755"/>
    <lineage>
        <taxon>unclassified sequences</taxon>
        <taxon>metagenomes</taxon>
        <taxon>ecological metagenomes</taxon>
    </lineage>
</organism>
<feature type="non-terminal residue" evidence="8">
    <location>
        <position position="331"/>
    </location>
</feature>
<dbReference type="Gene3D" id="3.90.1100.10">
    <property type="match status" value="1"/>
</dbReference>
<dbReference type="SUPFAM" id="SSF64484">
    <property type="entry name" value="beta and beta-prime subunits of DNA dependent RNA-polymerase"/>
    <property type="match status" value="1"/>
</dbReference>
<sequence length="331" mass="37448">EDATSGRELCHAKLIPSRGAWLEFEASNRDVISAKIDGKRKIPVTTLLRAIGYSSDEQLLSLFTKEDSSSEHQFIRSTIEREPLVRDESEALIDIYKKLRPGDPPNIENARKLINDLFLNSQRYDLGSVGRYKLNKRLGLEGKVKQDERTLTKEDIIEIIRHIIMINNGNDTTDDIDHLGNRRVRTVGELIQEQFRIGLLRLERVARERMSIISNEVVTPRALVNIHPVVTAIREFFGGSQLSQFMDQTNPLAELTHKRRLSAMGPGGLSRERAGFDVRDVHFSHYGRICPIETPEGPNIGLIGSLATYGVINKHGFIETPYRWVITGVSN</sequence>
<evidence type="ECO:0000256" key="4">
    <source>
        <dbReference type="ARBA" id="ARBA00022695"/>
    </source>
</evidence>
<evidence type="ECO:0000256" key="3">
    <source>
        <dbReference type="ARBA" id="ARBA00022679"/>
    </source>
</evidence>
<name>X1MUJ7_9ZZZZ</name>
<dbReference type="EC" id="2.7.7.6" evidence="1"/>
<gene>
    <name evidence="8" type="ORF">S06H3_17792</name>
</gene>
<dbReference type="InterPro" id="IPR015712">
    <property type="entry name" value="DNA-dir_RNA_pol_su2"/>
</dbReference>
<evidence type="ECO:0000259" key="7">
    <source>
        <dbReference type="Pfam" id="PF04565"/>
    </source>
</evidence>
<evidence type="ECO:0000313" key="8">
    <source>
        <dbReference type="EMBL" id="GAI10029.1"/>
    </source>
</evidence>
<evidence type="ECO:0000256" key="1">
    <source>
        <dbReference type="ARBA" id="ARBA00012418"/>
    </source>
</evidence>
<keyword evidence="2" id="KW-0240">DNA-directed RNA polymerase</keyword>
<reference evidence="8" key="1">
    <citation type="journal article" date="2014" name="Front. Microbiol.">
        <title>High frequency of phylogenetically diverse reductive dehalogenase-homologous genes in deep subseafloor sedimentary metagenomes.</title>
        <authorList>
            <person name="Kawai M."/>
            <person name="Futagami T."/>
            <person name="Toyoda A."/>
            <person name="Takaki Y."/>
            <person name="Nishi S."/>
            <person name="Hori S."/>
            <person name="Arai W."/>
            <person name="Tsubouchi T."/>
            <person name="Morono Y."/>
            <person name="Uchiyama I."/>
            <person name="Ito T."/>
            <person name="Fujiyama A."/>
            <person name="Inagaki F."/>
            <person name="Takami H."/>
        </authorList>
    </citation>
    <scope>NUCLEOTIDE SEQUENCE</scope>
    <source>
        <strain evidence="8">Expedition CK06-06</strain>
    </source>
</reference>
<dbReference type="GO" id="GO:0032549">
    <property type="term" value="F:ribonucleoside binding"/>
    <property type="evidence" value="ECO:0007669"/>
    <property type="project" value="InterPro"/>
</dbReference>
<feature type="domain" description="RNA polymerase Rpb2" evidence="7">
    <location>
        <begin position="244"/>
        <end position="309"/>
    </location>
</feature>
<feature type="non-terminal residue" evidence="8">
    <location>
        <position position="1"/>
    </location>
</feature>
<dbReference type="PANTHER" id="PTHR20856">
    <property type="entry name" value="DNA-DIRECTED RNA POLYMERASE I SUBUNIT 2"/>
    <property type="match status" value="1"/>
</dbReference>
<dbReference type="InterPro" id="IPR007642">
    <property type="entry name" value="RNA_pol_Rpb2_2"/>
</dbReference>
<dbReference type="InterPro" id="IPR037034">
    <property type="entry name" value="RNA_pol_Rpb2_2_sf"/>
</dbReference>
<evidence type="ECO:0000256" key="5">
    <source>
        <dbReference type="ARBA" id="ARBA00023163"/>
    </source>
</evidence>
<dbReference type="GO" id="GO:0003899">
    <property type="term" value="F:DNA-directed RNA polymerase activity"/>
    <property type="evidence" value="ECO:0007669"/>
    <property type="project" value="UniProtKB-EC"/>
</dbReference>
<protein>
    <recommendedName>
        <fullName evidence="1">DNA-directed RNA polymerase</fullName>
        <ecNumber evidence="1">2.7.7.6</ecNumber>
    </recommendedName>
</protein>
<dbReference type="GO" id="GO:0003677">
    <property type="term" value="F:DNA binding"/>
    <property type="evidence" value="ECO:0007669"/>
    <property type="project" value="InterPro"/>
</dbReference>
<proteinExistence type="predicted"/>
<dbReference type="GO" id="GO:0006351">
    <property type="term" value="P:DNA-templated transcription"/>
    <property type="evidence" value="ECO:0007669"/>
    <property type="project" value="InterPro"/>
</dbReference>
<accession>X1MUJ7</accession>
<dbReference type="AlphaFoldDB" id="X1MUJ7"/>
<keyword evidence="5" id="KW-0804">Transcription</keyword>
<keyword evidence="4" id="KW-0548">Nucleotidyltransferase</keyword>
<evidence type="ECO:0000259" key="6">
    <source>
        <dbReference type="Pfam" id="PF04561"/>
    </source>
</evidence>
<dbReference type="Gene3D" id="3.90.1110.10">
    <property type="entry name" value="RNA polymerase Rpb2, domain 2"/>
    <property type="match status" value="1"/>
</dbReference>
<keyword evidence="3" id="KW-0808">Transferase</keyword>
<evidence type="ECO:0000256" key="2">
    <source>
        <dbReference type="ARBA" id="ARBA00022478"/>
    </source>
</evidence>
<dbReference type="EMBL" id="BARV01008927">
    <property type="protein sequence ID" value="GAI10029.1"/>
    <property type="molecule type" value="Genomic_DNA"/>
</dbReference>
<dbReference type="Pfam" id="PF04565">
    <property type="entry name" value="RNA_pol_Rpb2_3"/>
    <property type="match status" value="1"/>
</dbReference>